<dbReference type="PRINTS" id="PR01607">
    <property type="entry name" value="APYRASEFAMLY"/>
</dbReference>
<evidence type="ECO:0000259" key="9">
    <source>
        <dbReference type="Pfam" id="PF00746"/>
    </source>
</evidence>
<evidence type="ECO:0000259" key="10">
    <source>
        <dbReference type="Pfam" id="PF02872"/>
    </source>
</evidence>
<dbReference type="Pfam" id="PF00746">
    <property type="entry name" value="Gram_pos_anchor"/>
    <property type="match status" value="1"/>
</dbReference>
<feature type="domain" description="5'-Nucleotidase C-terminal" evidence="10">
    <location>
        <begin position="512"/>
        <end position="649"/>
    </location>
</feature>
<accession>A0ABS5MHN3</accession>
<evidence type="ECO:0000256" key="3">
    <source>
        <dbReference type="ARBA" id="ARBA00022525"/>
    </source>
</evidence>
<evidence type="ECO:0000259" key="11">
    <source>
        <dbReference type="Pfam" id="PF18942"/>
    </source>
</evidence>
<dbReference type="SUPFAM" id="SSF56300">
    <property type="entry name" value="Metallo-dependent phosphatases"/>
    <property type="match status" value="1"/>
</dbReference>
<feature type="region of interest" description="Disordered" evidence="6">
    <location>
        <begin position="1357"/>
        <end position="1408"/>
    </location>
</feature>
<comment type="caution">
    <text evidence="13">The sequence shown here is derived from an EMBL/GenBank/DDBJ whole genome shotgun (WGS) entry which is preliminary data.</text>
</comment>
<keyword evidence="14" id="KW-1185">Reference proteome</keyword>
<keyword evidence="5" id="KW-0572">Peptidoglycan-anchor</keyword>
<dbReference type="PANTHER" id="PTHR11575">
    <property type="entry name" value="5'-NUCLEOTIDASE-RELATED"/>
    <property type="match status" value="1"/>
</dbReference>
<dbReference type="RefSeq" id="WP_211742524.1">
    <property type="nucleotide sequence ID" value="NZ_JAGXBY010000007.1"/>
</dbReference>
<dbReference type="Gene3D" id="3.90.780.10">
    <property type="entry name" value="5'-Nucleotidase, C-terminal domain"/>
    <property type="match status" value="2"/>
</dbReference>
<evidence type="ECO:0000259" key="8">
    <source>
        <dbReference type="Pfam" id="PF00149"/>
    </source>
</evidence>
<comment type="subcellular location">
    <subcellularLocation>
        <location evidence="1">Secreted</location>
        <location evidence="1">Cell wall</location>
        <topology evidence="1">Peptidoglycan-anchor</topology>
    </subcellularLocation>
</comment>
<evidence type="ECO:0000313" key="13">
    <source>
        <dbReference type="EMBL" id="MBS3681850.1"/>
    </source>
</evidence>
<dbReference type="NCBIfam" id="TIGR01167">
    <property type="entry name" value="LPXTG_anchor"/>
    <property type="match status" value="1"/>
</dbReference>
<dbReference type="PROSITE" id="PS00785">
    <property type="entry name" value="5_NUCLEOTIDASE_1"/>
    <property type="match status" value="1"/>
</dbReference>
<feature type="domain" description="Endonuclease YhcR N-terminal" evidence="12">
    <location>
        <begin position="707"/>
        <end position="807"/>
    </location>
</feature>
<dbReference type="CDD" id="cd04486">
    <property type="entry name" value="YhcR_OBF_like"/>
    <property type="match status" value="1"/>
</dbReference>
<evidence type="ECO:0000259" key="12">
    <source>
        <dbReference type="Pfam" id="PF19886"/>
    </source>
</evidence>
<feature type="domain" description="Calcineurin-like phosphoesterase" evidence="8">
    <location>
        <begin position="45"/>
        <end position="240"/>
    </location>
</feature>
<evidence type="ECO:0000256" key="7">
    <source>
        <dbReference type="SAM" id="Phobius"/>
    </source>
</evidence>
<organism evidence="13 14">
    <name type="scientific">Ornithinibacillus massiliensis</name>
    <dbReference type="NCBI Taxonomy" id="1944633"/>
    <lineage>
        <taxon>Bacteria</taxon>
        <taxon>Bacillati</taxon>
        <taxon>Bacillota</taxon>
        <taxon>Bacilli</taxon>
        <taxon>Bacillales</taxon>
        <taxon>Bacillaceae</taxon>
        <taxon>Ornithinibacillus</taxon>
    </lineage>
</organism>
<feature type="domain" description="DUF5689" evidence="11">
    <location>
        <begin position="832"/>
        <end position="1007"/>
    </location>
</feature>
<dbReference type="Gene3D" id="3.60.21.10">
    <property type="match status" value="1"/>
</dbReference>
<feature type="compositionally biased region" description="Acidic residues" evidence="6">
    <location>
        <begin position="1015"/>
        <end position="1175"/>
    </location>
</feature>
<evidence type="ECO:0000256" key="4">
    <source>
        <dbReference type="ARBA" id="ARBA00022729"/>
    </source>
</evidence>
<evidence type="ECO:0000256" key="1">
    <source>
        <dbReference type="ARBA" id="ARBA00004168"/>
    </source>
</evidence>
<dbReference type="PANTHER" id="PTHR11575:SF24">
    <property type="entry name" value="5'-NUCLEOTIDASE"/>
    <property type="match status" value="1"/>
</dbReference>
<dbReference type="Pfam" id="PF18942">
    <property type="entry name" value="DUF5689"/>
    <property type="match status" value="1"/>
</dbReference>
<dbReference type="InterPro" id="IPR006146">
    <property type="entry name" value="5'-Nucleotdase_CS"/>
</dbReference>
<dbReference type="Pfam" id="PF00149">
    <property type="entry name" value="Metallophos"/>
    <property type="match status" value="1"/>
</dbReference>
<gene>
    <name evidence="13" type="ORF">KGF86_16795</name>
</gene>
<keyword evidence="3" id="KW-0964">Secreted</keyword>
<keyword evidence="7" id="KW-0472">Membrane</keyword>
<dbReference type="InterPro" id="IPR004843">
    <property type="entry name" value="Calcineurin-like_PHP"/>
</dbReference>
<dbReference type="InterPro" id="IPR019931">
    <property type="entry name" value="LPXTG_anchor"/>
</dbReference>
<evidence type="ECO:0000256" key="2">
    <source>
        <dbReference type="ARBA" id="ARBA00022512"/>
    </source>
</evidence>
<dbReference type="Pfam" id="PF19886">
    <property type="entry name" value="DUF6359"/>
    <property type="match status" value="1"/>
</dbReference>
<feature type="compositionally biased region" description="Basic and acidic residues" evidence="6">
    <location>
        <begin position="1375"/>
        <end position="1390"/>
    </location>
</feature>
<dbReference type="InterPro" id="IPR008334">
    <property type="entry name" value="5'-Nucleotdase_C"/>
</dbReference>
<dbReference type="Pfam" id="PF02872">
    <property type="entry name" value="5_nucleotid_C"/>
    <property type="match status" value="2"/>
</dbReference>
<dbReference type="InterPro" id="IPR043744">
    <property type="entry name" value="DUF5689"/>
</dbReference>
<feature type="region of interest" description="Disordered" evidence="6">
    <location>
        <begin position="1015"/>
        <end position="1185"/>
    </location>
</feature>
<keyword evidence="7" id="KW-0812">Transmembrane</keyword>
<proteinExistence type="predicted"/>
<name>A0ABS5MHN3_9BACI</name>
<dbReference type="InterPro" id="IPR006179">
    <property type="entry name" value="5_nucleotidase/apyrase"/>
</dbReference>
<protein>
    <submittedName>
        <fullName evidence="13">5'-nucleotidase C-terminal domain-containing protein</fullName>
    </submittedName>
</protein>
<feature type="domain" description="Gram-positive cocci surface proteins LPxTG" evidence="9">
    <location>
        <begin position="1401"/>
        <end position="1439"/>
    </location>
</feature>
<dbReference type="CDD" id="cd00845">
    <property type="entry name" value="MPP_UshA_N_like"/>
    <property type="match status" value="1"/>
</dbReference>
<dbReference type="Proteomes" id="UP000681870">
    <property type="component" value="Unassembled WGS sequence"/>
</dbReference>
<dbReference type="InterPro" id="IPR029052">
    <property type="entry name" value="Metallo-depent_PP-like"/>
</dbReference>
<feature type="compositionally biased region" description="Basic and acidic residues" evidence="6">
    <location>
        <begin position="1398"/>
        <end position="1407"/>
    </location>
</feature>
<keyword evidence="2" id="KW-0134">Cell wall</keyword>
<evidence type="ECO:0000256" key="6">
    <source>
        <dbReference type="SAM" id="MobiDB-lite"/>
    </source>
</evidence>
<keyword evidence="7" id="KW-1133">Transmembrane helix</keyword>
<evidence type="ECO:0000256" key="5">
    <source>
        <dbReference type="ARBA" id="ARBA00023088"/>
    </source>
</evidence>
<sequence length="1442" mass="157447">MGSRRKMQRTWMSFVAFVMLVYTMLGPIASVSAAETSEDNLVELTVLHTNDLHAKINDFGKIAAYIKAEREAAENSLYLDAGDIFSGNPVVDLQYGVPIVDLLNDIGVQAMAIGNHDFDYGQAETVKRINESNFPWLSANTVVSADTEVDFPQPNPYHIFDVNGLKVGVVSVTETPPSTAPANVVGISFEDPIETMKQYAYLKDETDVLIALTHMGYSEDQKLAREVDFFDVIIGGHSHTTLNQPNVVNGTPIVQTGANGENVGNLTITFNQATKEVESVTGKLQKVSSLTEVDSEIQAKVDHYNAEMDELLSEEIGYTETGLTRSGNRDSSLGNFWTDAMRYKTEADVALTNGGGIRANIAAGPITVNDIYTIEPFANEIMKYKMTGAALKEVIKYSYERRNSIDLQTSGLHYKIITNNTGKYIDSELVVNGEPLEDNKTYIVAVGDYIGTGGSGYNFEGEVLEALSGTMTDAMITYAKHLTENGVKINYTNNQRISIEVSNDAPIVGNEIGSTNNGLSSDNKALGDAGLGNLYTDSVRAITDADFAFLNGSSVSGNIPAGVITDGQIEYLDSFGNKIVVVKTNLNKLKDVILTQSNYHNSVDLQVSGLHYELIKENNVFTDVVFSTLEGNPLDEEKEYVVAYNDYMHGSSFYNLGDETVGEYEEVWKAVVAYVSNHNGPIDYEEGSRITIQDNTEIVPPGERDYITVAEAIANNTGTNTVQGYIVGTMTGNFDGNFANTNLMLADSPNERDMNKILPVQLPNNFIRTDLNLADNPDNLGKLIHITGSLEAYFSKPGLKSPTAYEFVEEVEVPEEPTPEEPSEPMDIAAARQVENGEKVTIEGTVTTKTGNWGSKGFYVQDETAGIYVFQNNIDLEAGDVVRLTGEKGVYSGEIQISAVTNIEKLGNSAVPAAKKVTPSEISKENEAQLVQVEGAVISELEKVNDYGTFEFIATVGGESVLVRVDNRTGLLFDDFAFDNGDQVNVTGISSQFNGTIQLKPRGVNDIVVYEEEPVVEPPIEEEPGEENPGEETPIEEEPGEETPGEETPIEEEPGEETPGEETPIEEEPGEETPGEETPIEEEPGEETPGEETPIEEEPGEETPGEETPIEEEPGEETPGEETPIEEEPGEETPGEETPIEEEPGEEIPGEETPIEEEPGEETPGEETPIEEQPGEEAPKQDRVDAKIIISDQTVAIADESIALLEENGIISVDLSKVQGNKVQLDLTSEQLASLLEKNATIEVVRGKEVSLQIPASLFADRHELSIVLEKLSIENPISPVYDFTILDGETIISEFTGEGITLQFAVNVDGVTDINALGVYFLNDQGEWELIGGEYRDGYVIATTKHFSTFTVLEADDNGKEDPQTPGDQNGNNDSDKDKDKDKDKDSDKTPGPGNNKDNKNEEGKKLPKTASSMYNWLMVGFLFILLGGAVWYMQRKRMVE</sequence>
<evidence type="ECO:0000313" key="14">
    <source>
        <dbReference type="Proteomes" id="UP000681870"/>
    </source>
</evidence>
<feature type="domain" description="5'-Nucleotidase C-terminal" evidence="10">
    <location>
        <begin position="316"/>
        <end position="458"/>
    </location>
</feature>
<dbReference type="InterPro" id="IPR045939">
    <property type="entry name" value="YhcR_N"/>
</dbReference>
<keyword evidence="4" id="KW-0732">Signal</keyword>
<dbReference type="EMBL" id="JAGXBY010000007">
    <property type="protein sequence ID" value="MBS3681850.1"/>
    <property type="molecule type" value="Genomic_DNA"/>
</dbReference>
<reference evidence="13 14" key="1">
    <citation type="submission" date="2021-05" db="EMBL/GenBank/DDBJ databases">
        <title>Ornithinibacillus massiliensis sp. nov.</title>
        <authorList>
            <person name="Iwaza R."/>
            <person name="Lagier J.-C."/>
            <person name="Raoult D."/>
        </authorList>
    </citation>
    <scope>NUCLEOTIDE SEQUENCE [LARGE SCALE GENOMIC DNA]</scope>
    <source>
        <strain evidence="13 14">Marseille-P3601</strain>
    </source>
</reference>
<dbReference type="InterPro" id="IPR036907">
    <property type="entry name" value="5'-Nucleotdase_C_sf"/>
</dbReference>
<feature type="transmembrane region" description="Helical" evidence="7">
    <location>
        <begin position="1415"/>
        <end position="1435"/>
    </location>
</feature>
<dbReference type="SUPFAM" id="SSF55816">
    <property type="entry name" value="5'-nucleotidase (syn. UDP-sugar hydrolase), C-terminal domain"/>
    <property type="match status" value="2"/>
</dbReference>